<dbReference type="InterPro" id="IPR013766">
    <property type="entry name" value="Thioredoxin_domain"/>
</dbReference>
<protein>
    <submittedName>
        <fullName evidence="3">Thioredoxin family protein</fullName>
    </submittedName>
</protein>
<feature type="chain" id="PRO_5046200869" evidence="1">
    <location>
        <begin position="23"/>
        <end position="343"/>
    </location>
</feature>
<keyword evidence="1" id="KW-0732">Signal</keyword>
<dbReference type="EMBL" id="JBGUAW010000013">
    <property type="protein sequence ID" value="MFA9462392.1"/>
    <property type="molecule type" value="Genomic_DNA"/>
</dbReference>
<feature type="signal peptide" evidence="1">
    <location>
        <begin position="1"/>
        <end position="22"/>
    </location>
</feature>
<dbReference type="PROSITE" id="PS51352">
    <property type="entry name" value="THIOREDOXIN_2"/>
    <property type="match status" value="1"/>
</dbReference>
<dbReference type="Proteomes" id="UP001575181">
    <property type="component" value="Unassembled WGS sequence"/>
</dbReference>
<sequence>MSGLRWLISVLLLALSAAPLAAAESEHGKMEGVGDFEIPEWFKVSFLNLPEDVKEAGQADKNLLLVWYQDGCPYCERLINTNFSQKGIVEYTQEHFDVIALNLWGSRTVTGLDGGSLSEKALGKRMGVQFTPTLQFLDKQGEVVLRLNGYYPPEKFRTALQYVGEDAFRNQAFSAFMKANTPEGGKPGKLLAEPFFADSPHDLSEKKGPVAVFFEQRQCPDCVRLHEGILDDPRMRELLEPFHVVQVDRWSEDKLVTPGGKRLSARQWGDELGLDYVPAMVLFDRGEEVIRMESLFKGFHVRSMVDYVASGAYRDQPRFQRYIQARSERLMEEGQTVDLWEKN</sequence>
<feature type="domain" description="Thioredoxin" evidence="2">
    <location>
        <begin position="12"/>
        <end position="165"/>
    </location>
</feature>
<evidence type="ECO:0000313" key="3">
    <source>
        <dbReference type="EMBL" id="MFA9462392.1"/>
    </source>
</evidence>
<evidence type="ECO:0000259" key="2">
    <source>
        <dbReference type="PROSITE" id="PS51352"/>
    </source>
</evidence>
<comment type="caution">
    <text evidence="3">The sequence shown here is derived from an EMBL/GenBank/DDBJ whole genome shotgun (WGS) entry which is preliminary data.</text>
</comment>
<gene>
    <name evidence="3" type="ORF">ACERLL_16385</name>
</gene>
<dbReference type="CDD" id="cd02951">
    <property type="entry name" value="SoxW"/>
    <property type="match status" value="1"/>
</dbReference>
<organism evidence="3 4">
    <name type="scientific">Thiohalorhabdus methylotrophus</name>
    <dbReference type="NCBI Taxonomy" id="3242694"/>
    <lineage>
        <taxon>Bacteria</taxon>
        <taxon>Pseudomonadati</taxon>
        <taxon>Pseudomonadota</taxon>
        <taxon>Gammaproteobacteria</taxon>
        <taxon>Thiohalorhabdales</taxon>
        <taxon>Thiohalorhabdaceae</taxon>
        <taxon>Thiohalorhabdus</taxon>
    </lineage>
</organism>
<dbReference type="RefSeq" id="WP_373657180.1">
    <property type="nucleotide sequence ID" value="NZ_JBGUAW010000013.1"/>
</dbReference>
<keyword evidence="4" id="KW-1185">Reference proteome</keyword>
<dbReference type="SUPFAM" id="SSF52833">
    <property type="entry name" value="Thioredoxin-like"/>
    <property type="match status" value="2"/>
</dbReference>
<dbReference type="Pfam" id="PF13098">
    <property type="entry name" value="Thioredoxin_2"/>
    <property type="match status" value="2"/>
</dbReference>
<dbReference type="InterPro" id="IPR036249">
    <property type="entry name" value="Thioredoxin-like_sf"/>
</dbReference>
<proteinExistence type="predicted"/>
<dbReference type="InterPro" id="IPR041737">
    <property type="entry name" value="SoxW"/>
</dbReference>
<evidence type="ECO:0000256" key="1">
    <source>
        <dbReference type="SAM" id="SignalP"/>
    </source>
</evidence>
<accession>A0ABV4TYL2</accession>
<dbReference type="InterPro" id="IPR012336">
    <property type="entry name" value="Thioredoxin-like_fold"/>
</dbReference>
<reference evidence="3 4" key="1">
    <citation type="submission" date="2024-08" db="EMBL/GenBank/DDBJ databases">
        <title>Whole-genome sequencing of halo(alkali)philic microorganisms from hypersaline lakes.</title>
        <authorList>
            <person name="Sorokin D.Y."/>
            <person name="Merkel A.Y."/>
            <person name="Messina E."/>
            <person name="Yakimov M."/>
        </authorList>
    </citation>
    <scope>NUCLEOTIDE SEQUENCE [LARGE SCALE GENOMIC DNA]</scope>
    <source>
        <strain evidence="3 4">Cl-TMA</strain>
    </source>
</reference>
<name>A0ABV4TYL2_9GAMM</name>
<evidence type="ECO:0000313" key="4">
    <source>
        <dbReference type="Proteomes" id="UP001575181"/>
    </source>
</evidence>
<dbReference type="Gene3D" id="3.40.30.10">
    <property type="entry name" value="Glutaredoxin"/>
    <property type="match status" value="2"/>
</dbReference>